<dbReference type="InterPro" id="IPR009097">
    <property type="entry name" value="Cyclic_Pdiesterase"/>
</dbReference>
<dbReference type="GO" id="GO:0016874">
    <property type="term" value="F:ligase activity"/>
    <property type="evidence" value="ECO:0007669"/>
    <property type="project" value="UniProtKB-KW"/>
</dbReference>
<dbReference type="SUPFAM" id="SSF55144">
    <property type="entry name" value="LigT-like"/>
    <property type="match status" value="1"/>
</dbReference>
<dbReference type="EMBL" id="CP042345">
    <property type="protein sequence ID" value="QEA16981.1"/>
    <property type="molecule type" value="Genomic_DNA"/>
</dbReference>
<dbReference type="Pfam" id="PF13563">
    <property type="entry name" value="2_5_RNA_ligase2"/>
    <property type="match status" value="1"/>
</dbReference>
<keyword evidence="1" id="KW-0436">Ligase</keyword>
<evidence type="ECO:0000313" key="1">
    <source>
        <dbReference type="EMBL" id="QEA16981.1"/>
    </source>
</evidence>
<keyword evidence="2" id="KW-1185">Reference proteome</keyword>
<dbReference type="Proteomes" id="UP000321172">
    <property type="component" value="Chromosome"/>
</dbReference>
<dbReference type="KEGG" id="ngf:FRF71_13040"/>
<evidence type="ECO:0000313" key="2">
    <source>
        <dbReference type="Proteomes" id="UP000321172"/>
    </source>
</evidence>
<organism evidence="1 2">
    <name type="scientific">Novosphingobium ginsenosidimutans</name>
    <dbReference type="NCBI Taxonomy" id="1176536"/>
    <lineage>
        <taxon>Bacteria</taxon>
        <taxon>Pseudomonadati</taxon>
        <taxon>Pseudomonadota</taxon>
        <taxon>Alphaproteobacteria</taxon>
        <taxon>Sphingomonadales</taxon>
        <taxon>Sphingomonadaceae</taxon>
        <taxon>Novosphingobium</taxon>
    </lineage>
</organism>
<sequence>MAFEPFIVTAELPADLFAWANGLRQTHFPPERNHLAAHVTLFHALAPSLREELPAVLARLAGEFAPPLAEVTGLMNLGKGTALALASPAMLAIRDEIANLFHGMLTAQDQHKPRLHITIQNKVTPEVARVLQAELGPLLPHRKFAFTGLGLHRYCNPHWEAVGTWSFRGKVIG</sequence>
<dbReference type="RefSeq" id="WP_147091060.1">
    <property type="nucleotide sequence ID" value="NZ_BAABJD010000002.1"/>
</dbReference>
<name>A0A5B8S612_9SPHN</name>
<protein>
    <submittedName>
        <fullName evidence="1">2'-5' RNA ligase family protein</fullName>
    </submittedName>
</protein>
<dbReference type="Gene3D" id="3.90.1140.10">
    <property type="entry name" value="Cyclic phosphodiesterase"/>
    <property type="match status" value="1"/>
</dbReference>
<proteinExistence type="predicted"/>
<accession>A0A5B8S612</accession>
<reference evidence="1 2" key="1">
    <citation type="journal article" date="2013" name="J. Microbiol. Biotechnol.">
        <title>Novosphingobium ginsenosidimutans sp. nov., with the ability to convert ginsenoside.</title>
        <authorList>
            <person name="Kim J.K."/>
            <person name="He D."/>
            <person name="Liu Q.M."/>
            <person name="Park H.Y."/>
            <person name="Jung M.S."/>
            <person name="Yoon M.H."/>
            <person name="Kim S.C."/>
            <person name="Im W.T."/>
        </authorList>
    </citation>
    <scope>NUCLEOTIDE SEQUENCE [LARGE SCALE GENOMIC DNA]</scope>
    <source>
        <strain evidence="1 2">FW-6</strain>
    </source>
</reference>
<gene>
    <name evidence="1" type="ORF">FRF71_13040</name>
</gene>
<dbReference type="AlphaFoldDB" id="A0A5B8S612"/>
<dbReference type="OrthoDB" id="793003at2"/>